<keyword evidence="4" id="KW-0548">Nucleotidyltransferase</keyword>
<keyword evidence="3 11" id="KW-0808">Transferase</keyword>
<evidence type="ECO:0000256" key="9">
    <source>
        <dbReference type="PROSITE-ProRule" id="PRU00464"/>
    </source>
</evidence>
<dbReference type="PANTHER" id="PTHR43584">
    <property type="entry name" value="NUCLEOTIDYL TRANSFERASE"/>
    <property type="match status" value="1"/>
</dbReference>
<dbReference type="AlphaFoldDB" id="A0A938BQY1"/>
<dbReference type="InterPro" id="IPR025877">
    <property type="entry name" value="MobA-like_NTP_Trfase"/>
</dbReference>
<dbReference type="GO" id="GO:0019134">
    <property type="term" value="F:glucosamine-1-phosphate N-acetyltransferase activity"/>
    <property type="evidence" value="ECO:0007669"/>
    <property type="project" value="UniProtKB-EC"/>
</dbReference>
<evidence type="ECO:0000256" key="8">
    <source>
        <dbReference type="ARBA" id="ARBA00049628"/>
    </source>
</evidence>
<dbReference type="InterPro" id="IPR036265">
    <property type="entry name" value="HIT-like_sf"/>
</dbReference>
<dbReference type="InterPro" id="IPR029044">
    <property type="entry name" value="Nucleotide-diphossugar_trans"/>
</dbReference>
<dbReference type="Proteomes" id="UP000748308">
    <property type="component" value="Unassembled WGS sequence"/>
</dbReference>
<evidence type="ECO:0000259" key="10">
    <source>
        <dbReference type="PROSITE" id="PS51084"/>
    </source>
</evidence>
<evidence type="ECO:0000256" key="2">
    <source>
        <dbReference type="ARBA" id="ARBA00007947"/>
    </source>
</evidence>
<dbReference type="InterPro" id="IPR050065">
    <property type="entry name" value="GlmU-like"/>
</dbReference>
<comment type="similarity">
    <text evidence="2">In the N-terminal section; belongs to the N-acetylglucosamine-1-phosphate uridyltransferase family.</text>
</comment>
<dbReference type="CDD" id="cd02540">
    <property type="entry name" value="GT2_GlmU_N_bac"/>
    <property type="match status" value="1"/>
</dbReference>
<dbReference type="Gene3D" id="3.90.550.10">
    <property type="entry name" value="Spore Coat Polysaccharide Biosynthesis Protein SpsA, Chain A"/>
    <property type="match status" value="1"/>
</dbReference>
<evidence type="ECO:0000256" key="5">
    <source>
        <dbReference type="ARBA" id="ARBA00023315"/>
    </source>
</evidence>
<dbReference type="Gene3D" id="3.30.428.10">
    <property type="entry name" value="HIT-like"/>
    <property type="match status" value="1"/>
</dbReference>
<gene>
    <name evidence="11" type="ORF">FJY75_05470</name>
</gene>
<comment type="catalytic activity">
    <reaction evidence="7">
        <text>N-acetyl-alpha-D-glucosamine 1-phosphate + UTP + H(+) = UDP-N-acetyl-alpha-D-glucosamine + diphosphate</text>
        <dbReference type="Rhea" id="RHEA:13509"/>
        <dbReference type="ChEBI" id="CHEBI:15378"/>
        <dbReference type="ChEBI" id="CHEBI:33019"/>
        <dbReference type="ChEBI" id="CHEBI:46398"/>
        <dbReference type="ChEBI" id="CHEBI:57705"/>
        <dbReference type="ChEBI" id="CHEBI:57776"/>
        <dbReference type="EC" id="2.7.7.23"/>
    </reaction>
</comment>
<evidence type="ECO:0000313" key="12">
    <source>
        <dbReference type="Proteomes" id="UP000748308"/>
    </source>
</evidence>
<evidence type="ECO:0000256" key="4">
    <source>
        <dbReference type="ARBA" id="ARBA00022695"/>
    </source>
</evidence>
<comment type="caution">
    <text evidence="11">The sequence shown here is derived from an EMBL/GenBank/DDBJ whole genome shotgun (WGS) entry which is preliminary data.</text>
</comment>
<reference evidence="11" key="1">
    <citation type="submission" date="2019-03" db="EMBL/GenBank/DDBJ databases">
        <title>Lake Tanganyika Metagenome-Assembled Genomes (MAGs).</title>
        <authorList>
            <person name="Tran P."/>
        </authorList>
    </citation>
    <scope>NUCLEOTIDE SEQUENCE</scope>
    <source>
        <strain evidence="11">M_DeepCast_400m_m2_100</strain>
    </source>
</reference>
<dbReference type="InterPro" id="IPR011146">
    <property type="entry name" value="HIT-like"/>
</dbReference>
<dbReference type="EMBL" id="VGIY01000101">
    <property type="protein sequence ID" value="MBM3317281.1"/>
    <property type="molecule type" value="Genomic_DNA"/>
</dbReference>
<comment type="function">
    <text evidence="8">Catalyzes the last two sequential reactions in the de novo biosynthetic pathway for UDP-N-acetylglucosamine (UDP-GlcNAc). The C-terminal domain catalyzes the transfer of acetyl group from acetyl coenzyme A to glucosamine-1-phosphate (GlcN-1-P) to produce N-acetylglucosamine-1-phosphate (GlcNAc-1-P), which is converted into UDP-GlcNAc by the transfer of uridine 5-monophosphate (from uridine 5-triphosphate), a reaction catalyzed by the N-terminal domain.</text>
</comment>
<dbReference type="Pfam" id="PF01230">
    <property type="entry name" value="HIT"/>
    <property type="match status" value="1"/>
</dbReference>
<evidence type="ECO:0000256" key="6">
    <source>
        <dbReference type="ARBA" id="ARBA00048247"/>
    </source>
</evidence>
<organism evidence="11 12">
    <name type="scientific">Eiseniibacteriota bacterium</name>
    <dbReference type="NCBI Taxonomy" id="2212470"/>
    <lineage>
        <taxon>Bacteria</taxon>
        <taxon>Candidatus Eiseniibacteriota</taxon>
    </lineage>
</organism>
<protein>
    <submittedName>
        <fullName evidence="11">NTP transferase domain-containing protein</fullName>
    </submittedName>
</protein>
<keyword evidence="5" id="KW-0012">Acyltransferase</keyword>
<comment type="caution">
    <text evidence="9">Lacks conserved residue(s) required for the propagation of feature annotation.</text>
</comment>
<sequence>MSVAELAIVILAAGKGTRMPADMPKVLRPAAGEPLLAHVLRCARALAPRRLVVVLGHGLEAIRRAIPLADGEVALQEEQRGTGDAVRCALPSLEGFSGDLLVLYGDVPLLRPATLQELLERHRVEENAATILTATLDEPGAYGRIVRDRLGFCSAIVERRDLAPGQEGIREINSGIIAFAAADLRRALPLIGAANRQGEYYLTDVIGLLRREGRRVGTHHLRDAGEILGVNTPADLAEVERIAVARGPAGGAGCPLCRAQAAAAAGGSAGVETLLLAAGERVCVRVADTPFNNGHLLVFPRRHVASFPALTAEERDELEQWVRRSEAALASAYACDALNLGYNSGAGGHLAFQIIPRWRGDINYLPLIAGLKLIPERPCDSWERLRRVFP</sequence>
<dbReference type="GO" id="GO:0003977">
    <property type="term" value="F:UDP-N-acetylglucosamine diphosphorylase activity"/>
    <property type="evidence" value="ECO:0007669"/>
    <property type="project" value="UniProtKB-EC"/>
</dbReference>
<comment type="similarity">
    <text evidence="1">In the C-terminal section; belongs to the transferase hexapeptide repeat family.</text>
</comment>
<accession>A0A938BQY1</accession>
<evidence type="ECO:0000256" key="3">
    <source>
        <dbReference type="ARBA" id="ARBA00022679"/>
    </source>
</evidence>
<dbReference type="SUPFAM" id="SSF54197">
    <property type="entry name" value="HIT-like"/>
    <property type="match status" value="1"/>
</dbReference>
<feature type="domain" description="HIT" evidence="10">
    <location>
        <begin position="262"/>
        <end position="364"/>
    </location>
</feature>
<evidence type="ECO:0000256" key="7">
    <source>
        <dbReference type="ARBA" id="ARBA00048493"/>
    </source>
</evidence>
<dbReference type="Pfam" id="PF12804">
    <property type="entry name" value="NTP_transf_3"/>
    <property type="match status" value="1"/>
</dbReference>
<dbReference type="PROSITE" id="PS51084">
    <property type="entry name" value="HIT_2"/>
    <property type="match status" value="1"/>
</dbReference>
<evidence type="ECO:0000313" key="11">
    <source>
        <dbReference type="EMBL" id="MBM3317281.1"/>
    </source>
</evidence>
<name>A0A938BQY1_UNCEI</name>
<proteinExistence type="inferred from homology"/>
<dbReference type="SUPFAM" id="SSF53448">
    <property type="entry name" value="Nucleotide-diphospho-sugar transferases"/>
    <property type="match status" value="1"/>
</dbReference>
<comment type="catalytic activity">
    <reaction evidence="6">
        <text>alpha-D-glucosamine 1-phosphate + acetyl-CoA = N-acetyl-alpha-D-glucosamine 1-phosphate + CoA + H(+)</text>
        <dbReference type="Rhea" id="RHEA:13725"/>
        <dbReference type="ChEBI" id="CHEBI:15378"/>
        <dbReference type="ChEBI" id="CHEBI:57287"/>
        <dbReference type="ChEBI" id="CHEBI:57288"/>
        <dbReference type="ChEBI" id="CHEBI:57776"/>
        <dbReference type="ChEBI" id="CHEBI:58516"/>
        <dbReference type="EC" id="2.3.1.157"/>
    </reaction>
</comment>
<evidence type="ECO:0000256" key="1">
    <source>
        <dbReference type="ARBA" id="ARBA00007707"/>
    </source>
</evidence>
<dbReference type="PANTHER" id="PTHR43584:SF3">
    <property type="entry name" value="BIFUNCTIONAL PROTEIN GLMU"/>
    <property type="match status" value="1"/>
</dbReference>